<keyword evidence="1" id="KW-0812">Transmembrane</keyword>
<name>A0A382ANA1_9ZZZZ</name>
<sequence>MKQMNKASESRLGGFTMLELLVAIAVTAMLATMLLTITKQVVVTHGQTSGSLETNQAANFILDRIQEDLHCALYRNDGGVWLAATIPEDKSDMASWKAATNYGKPISQSLRLSPSDLTDPSPDPYVQATNQLRLEDCRFGFSGAWLRFFTQAPELDPTSTGGSGVRAISYKIVRHGLTGAPKSEPRYQLFRADVSAKETFDAGYDLHPTKGTYLAGANGRRETGNVVNPIFVDNGKPSTDFSLAANIIDFGIRAYLIEPNTSGKRQLRPIFPDVNATTGPYEYFATSNPTYRTNTSNPLTYAFPDVVDIMVRVLTSGGASVIASFEEGLISSPSDVSDEEYWWQLAEENSHVYIRRIRVLASGI</sequence>
<evidence type="ECO:0008006" key="3">
    <source>
        <dbReference type="Google" id="ProtNLM"/>
    </source>
</evidence>
<dbReference type="AlphaFoldDB" id="A0A382ANA1"/>
<accession>A0A382ANA1</accession>
<evidence type="ECO:0000313" key="2">
    <source>
        <dbReference type="EMBL" id="SVB03035.1"/>
    </source>
</evidence>
<protein>
    <recommendedName>
        <fullName evidence="3">Prepilin-type N-terminal cleavage/methylation domain-containing protein</fullName>
    </recommendedName>
</protein>
<dbReference type="NCBIfam" id="TIGR02532">
    <property type="entry name" value="IV_pilin_GFxxxE"/>
    <property type="match status" value="1"/>
</dbReference>
<evidence type="ECO:0000256" key="1">
    <source>
        <dbReference type="SAM" id="Phobius"/>
    </source>
</evidence>
<dbReference type="Pfam" id="PF07963">
    <property type="entry name" value="N_methyl"/>
    <property type="match status" value="1"/>
</dbReference>
<feature type="transmembrane region" description="Helical" evidence="1">
    <location>
        <begin position="12"/>
        <end position="35"/>
    </location>
</feature>
<proteinExistence type="predicted"/>
<keyword evidence="1" id="KW-1133">Transmembrane helix</keyword>
<dbReference type="InterPro" id="IPR012902">
    <property type="entry name" value="N_methyl_site"/>
</dbReference>
<gene>
    <name evidence="2" type="ORF">METZ01_LOCUS155889</name>
</gene>
<organism evidence="2">
    <name type="scientific">marine metagenome</name>
    <dbReference type="NCBI Taxonomy" id="408172"/>
    <lineage>
        <taxon>unclassified sequences</taxon>
        <taxon>metagenomes</taxon>
        <taxon>ecological metagenomes</taxon>
    </lineage>
</organism>
<reference evidence="2" key="1">
    <citation type="submission" date="2018-05" db="EMBL/GenBank/DDBJ databases">
        <authorList>
            <person name="Lanie J.A."/>
            <person name="Ng W.-L."/>
            <person name="Kazmierczak K.M."/>
            <person name="Andrzejewski T.M."/>
            <person name="Davidsen T.M."/>
            <person name="Wayne K.J."/>
            <person name="Tettelin H."/>
            <person name="Glass J.I."/>
            <person name="Rusch D."/>
            <person name="Podicherti R."/>
            <person name="Tsui H.-C.T."/>
            <person name="Winkler M.E."/>
        </authorList>
    </citation>
    <scope>NUCLEOTIDE SEQUENCE</scope>
</reference>
<dbReference type="EMBL" id="UINC01026137">
    <property type="protein sequence ID" value="SVB03035.1"/>
    <property type="molecule type" value="Genomic_DNA"/>
</dbReference>
<keyword evidence="1" id="KW-0472">Membrane</keyword>